<sequence length="379" mass="39356">MTVRRIATLVVVLGLVAACGTGCGWRGLNSLPLPGTAGHGPGSYAVRIQMPDVSTVQRNSPVLVNDVTVGSVTDIALEGQHALVTVRLERGVHLPENATAEVGQTSLLGSAHIELAAPATEPAHGALHDGSLIPLTRAGSFPTTEQTLSSMSLVLSGGGLAQIRDISTELNAALSGREDAVRDLLAKLDTLMRGLDDQKQDIVDAITGLDALSSRLAAHHDEISTAITHLDPALIVIRNRRADLTHALTGLGDLGRTANALIGNTRDDITAELRDLQPVLASLADSGASLTESLRYLLTYPFPIDTYANAVRGDYANGEVTLDLRLSTLDNALLLGTPLQGMLTGLEAIIGHTAPGPIQTAPIPLPGLLTPAPGPGGPR</sequence>
<evidence type="ECO:0000259" key="1">
    <source>
        <dbReference type="Pfam" id="PF02470"/>
    </source>
</evidence>
<feature type="domain" description="Mce/MlaD" evidence="1">
    <location>
        <begin position="43"/>
        <end position="116"/>
    </location>
</feature>
<dbReference type="InterPro" id="IPR003399">
    <property type="entry name" value="Mce/MlaD"/>
</dbReference>
<organism evidence="3 4">
    <name type="scientific">Nocardia jiangxiensis</name>
    <dbReference type="NCBI Taxonomy" id="282685"/>
    <lineage>
        <taxon>Bacteria</taxon>
        <taxon>Bacillati</taxon>
        <taxon>Actinomycetota</taxon>
        <taxon>Actinomycetes</taxon>
        <taxon>Mycobacteriales</taxon>
        <taxon>Nocardiaceae</taxon>
        <taxon>Nocardia</taxon>
    </lineage>
</organism>
<dbReference type="Pfam" id="PF02470">
    <property type="entry name" value="MlaD"/>
    <property type="match status" value="1"/>
</dbReference>
<dbReference type="PANTHER" id="PTHR33371">
    <property type="entry name" value="INTERMEMBRANE PHOSPHOLIPID TRANSPORT SYSTEM BINDING PROTEIN MLAD-RELATED"/>
    <property type="match status" value="1"/>
</dbReference>
<dbReference type="InterPro" id="IPR052336">
    <property type="entry name" value="MlaD_Phospholipid_Transporter"/>
</dbReference>
<evidence type="ECO:0000313" key="3">
    <source>
        <dbReference type="EMBL" id="MFF3571051.1"/>
    </source>
</evidence>
<dbReference type="RefSeq" id="WP_387405164.1">
    <property type="nucleotide sequence ID" value="NZ_JBIAQY010000009.1"/>
</dbReference>
<keyword evidence="4" id="KW-1185">Reference proteome</keyword>
<dbReference type="NCBIfam" id="TIGR00996">
    <property type="entry name" value="Mtu_fam_mce"/>
    <property type="match status" value="1"/>
</dbReference>
<proteinExistence type="predicted"/>
<dbReference type="PANTHER" id="PTHR33371:SF15">
    <property type="entry name" value="LIPOPROTEIN LPRN"/>
    <property type="match status" value="1"/>
</dbReference>
<accession>A0ABW6S429</accession>
<evidence type="ECO:0000259" key="2">
    <source>
        <dbReference type="Pfam" id="PF11887"/>
    </source>
</evidence>
<dbReference type="Proteomes" id="UP001601992">
    <property type="component" value="Unassembled WGS sequence"/>
</dbReference>
<protein>
    <submittedName>
        <fullName evidence="3">MCE family protein</fullName>
    </submittedName>
</protein>
<dbReference type="InterPro" id="IPR005693">
    <property type="entry name" value="Mce"/>
</dbReference>
<dbReference type="EMBL" id="JBIAQY010000009">
    <property type="protein sequence ID" value="MFF3571051.1"/>
    <property type="molecule type" value="Genomic_DNA"/>
</dbReference>
<dbReference type="PROSITE" id="PS51257">
    <property type="entry name" value="PROKAR_LIPOPROTEIN"/>
    <property type="match status" value="1"/>
</dbReference>
<feature type="domain" description="Mammalian cell entry C-terminal" evidence="2">
    <location>
        <begin position="162"/>
        <end position="297"/>
    </location>
</feature>
<gene>
    <name evidence="3" type="ORF">ACFYXQ_25040</name>
</gene>
<comment type="caution">
    <text evidence="3">The sequence shown here is derived from an EMBL/GenBank/DDBJ whole genome shotgun (WGS) entry which is preliminary data.</text>
</comment>
<dbReference type="Pfam" id="PF11887">
    <property type="entry name" value="Mce4_CUP1"/>
    <property type="match status" value="1"/>
</dbReference>
<dbReference type="InterPro" id="IPR024516">
    <property type="entry name" value="Mce_C"/>
</dbReference>
<name>A0ABW6S429_9NOCA</name>
<reference evidence="3 4" key="1">
    <citation type="submission" date="2024-10" db="EMBL/GenBank/DDBJ databases">
        <title>The Natural Products Discovery Center: Release of the First 8490 Sequenced Strains for Exploring Actinobacteria Biosynthetic Diversity.</title>
        <authorList>
            <person name="Kalkreuter E."/>
            <person name="Kautsar S.A."/>
            <person name="Yang D."/>
            <person name="Bader C.D."/>
            <person name="Teijaro C.N."/>
            <person name="Fluegel L."/>
            <person name="Davis C.M."/>
            <person name="Simpson J.R."/>
            <person name="Lauterbach L."/>
            <person name="Steele A.D."/>
            <person name="Gui C."/>
            <person name="Meng S."/>
            <person name="Li G."/>
            <person name="Viehrig K."/>
            <person name="Ye F."/>
            <person name="Su P."/>
            <person name="Kiefer A.F."/>
            <person name="Nichols A."/>
            <person name="Cepeda A.J."/>
            <person name="Yan W."/>
            <person name="Fan B."/>
            <person name="Jiang Y."/>
            <person name="Adhikari A."/>
            <person name="Zheng C.-J."/>
            <person name="Schuster L."/>
            <person name="Cowan T.M."/>
            <person name="Smanski M.J."/>
            <person name="Chevrette M.G."/>
            <person name="De Carvalho L.P.S."/>
            <person name="Shen B."/>
        </authorList>
    </citation>
    <scope>NUCLEOTIDE SEQUENCE [LARGE SCALE GENOMIC DNA]</scope>
    <source>
        <strain evidence="3 4">NPDC002593</strain>
    </source>
</reference>
<evidence type="ECO:0000313" key="4">
    <source>
        <dbReference type="Proteomes" id="UP001601992"/>
    </source>
</evidence>